<dbReference type="PANTHER" id="PTHR33845:SF1">
    <property type="entry name" value="C2H2-TYPE DOMAIN-CONTAINING PROTEIN"/>
    <property type="match status" value="1"/>
</dbReference>
<keyword evidence="2" id="KW-1185">Reference proteome</keyword>
<gene>
    <name evidence="1" type="ORF">FSP39_005627</name>
</gene>
<evidence type="ECO:0000313" key="1">
    <source>
        <dbReference type="EMBL" id="KAK3107034.1"/>
    </source>
</evidence>
<dbReference type="AlphaFoldDB" id="A0AA88YKH1"/>
<dbReference type="Proteomes" id="UP001186944">
    <property type="component" value="Unassembled WGS sequence"/>
</dbReference>
<accession>A0AA88YKH1</accession>
<comment type="caution">
    <text evidence="1">The sequence shown here is derived from an EMBL/GenBank/DDBJ whole genome shotgun (WGS) entry which is preliminary data.</text>
</comment>
<reference evidence="1" key="1">
    <citation type="submission" date="2019-08" db="EMBL/GenBank/DDBJ databases">
        <title>The improved chromosome-level genome for the pearl oyster Pinctada fucata martensii using PacBio sequencing and Hi-C.</title>
        <authorList>
            <person name="Zheng Z."/>
        </authorList>
    </citation>
    <scope>NUCLEOTIDE SEQUENCE</scope>
    <source>
        <strain evidence="1">ZZ-2019</strain>
        <tissue evidence="1">Adductor muscle</tissue>
    </source>
</reference>
<name>A0AA88YKH1_PINIB</name>
<dbReference type="EMBL" id="VSWD01000002">
    <property type="protein sequence ID" value="KAK3107034.1"/>
    <property type="molecule type" value="Genomic_DNA"/>
</dbReference>
<sequence>MSSCSFGESIGGGSIICGTNIKISSLVTIPLSECTKSVSTHLSYCHINHETNASEAELLLVRGGLYSSDISSLTVCPNHRHKLGNGWSCGKTCSLCSSKKSMPKGTITKDQSKYLFMTKDRYVGIGSGKTFECSDVEDCIDDTSNEVIHTKERNTEMDSLGNKPEDSVDMLEVICAAYKQTIDWGTQRQILSLIATDFSLKEINQHIPQLSKFKYTMARKHSLSVGPGQQQVSNSGSREHLSNLQIDHFLDFIMSPAVMSDIPFGENHLKLSSGQKVDDPKIILNSVRTRVVEQYVNYCMELDFAQCASQSSYMRILHAVGPSIRKCLKGLDNYAAEGAQSFEDLKKTVQILGRLGMGSDWAEQTQVALAAAKQYLKMEYKMHVTKQCEVADHCCHFALSVGSGDFFIPCVHQHSKTCCDCNSLVKALDSVEAAVKSDKVKFESDDQRDNIQYTLNQGEERFCLELELENFILLLELESQSKWFAKRGINWHISVGTFFLDGEMSSHTIVHLFDNATQDAVTSNAILLDTLRKLHEIKPNLVRAYLRSDNAGCFHSYSSIFGIKSINGESPIKVERVDFADPQGGKSICDRRAAHLKSTIRKFVNEGNDVRSAADFLCAVKKSNTVNTSIVVAIPPPSKVQGPKVLKQCPLKNITSLYNFSFEEEGMKVWKQYGIGCGQFIPYLLCFDEGNSQIAELKMLENFNSPIRNKTTNQLLLPLASTLPI</sequence>
<protein>
    <submittedName>
        <fullName evidence="1">Uncharacterized protein</fullName>
    </submittedName>
</protein>
<evidence type="ECO:0000313" key="2">
    <source>
        <dbReference type="Proteomes" id="UP001186944"/>
    </source>
</evidence>
<organism evidence="1 2">
    <name type="scientific">Pinctada imbricata</name>
    <name type="common">Atlantic pearl-oyster</name>
    <name type="synonym">Pinctada martensii</name>
    <dbReference type="NCBI Taxonomy" id="66713"/>
    <lineage>
        <taxon>Eukaryota</taxon>
        <taxon>Metazoa</taxon>
        <taxon>Spiralia</taxon>
        <taxon>Lophotrochozoa</taxon>
        <taxon>Mollusca</taxon>
        <taxon>Bivalvia</taxon>
        <taxon>Autobranchia</taxon>
        <taxon>Pteriomorphia</taxon>
        <taxon>Pterioida</taxon>
        <taxon>Pterioidea</taxon>
        <taxon>Pteriidae</taxon>
        <taxon>Pinctada</taxon>
    </lineage>
</organism>
<proteinExistence type="predicted"/>
<dbReference type="PANTHER" id="PTHR33845">
    <property type="entry name" value="C2H2-TYPE DOMAIN-CONTAINING PROTEIN"/>
    <property type="match status" value="1"/>
</dbReference>